<dbReference type="GO" id="GO:0065002">
    <property type="term" value="P:intracellular protein transmembrane transport"/>
    <property type="evidence" value="ECO:0007669"/>
    <property type="project" value="TreeGrafter"/>
</dbReference>
<comment type="similarity">
    <text evidence="2">Belongs to the TatC family.</text>
</comment>
<dbReference type="EMBL" id="MT859097">
    <property type="protein sequence ID" value="QQW50548.1"/>
    <property type="molecule type" value="Genomic_DNA"/>
</dbReference>
<keyword evidence="3 6" id="KW-0812">Transmembrane</keyword>
<dbReference type="RefSeq" id="YP_010152887.1">
    <property type="nucleotide sequence ID" value="NC_057170.1"/>
</dbReference>
<dbReference type="GO" id="GO:0033281">
    <property type="term" value="C:TAT protein transport complex"/>
    <property type="evidence" value="ECO:0007669"/>
    <property type="project" value="TreeGrafter"/>
</dbReference>
<evidence type="ECO:0000256" key="6">
    <source>
        <dbReference type="SAM" id="Phobius"/>
    </source>
</evidence>
<keyword evidence="7" id="KW-0934">Plastid</keyword>
<evidence type="ECO:0000256" key="4">
    <source>
        <dbReference type="ARBA" id="ARBA00022989"/>
    </source>
</evidence>
<feature type="transmembrane region" description="Helical" evidence="6">
    <location>
        <begin position="178"/>
        <end position="205"/>
    </location>
</feature>
<reference evidence="7" key="1">
    <citation type="journal article" date="2021" name="J. Phycol.">
        <title>Olisthodiscus represents a new class of Ochrophyta.</title>
        <authorList>
            <person name="Barcyte D."/>
            <person name="Eikrem W."/>
            <person name="Engesmo A."/>
            <person name="Seoane S."/>
            <person name="Wohlmann J."/>
            <person name="Horak A."/>
            <person name="Yurchenko T."/>
            <person name="Elias M."/>
        </authorList>
    </citation>
    <scope>NUCLEOTIDE SEQUENCE</scope>
    <source>
        <strain evidence="7">K-0444</strain>
    </source>
</reference>
<keyword evidence="4 6" id="KW-1133">Transmembrane helix</keyword>
<dbReference type="AlphaFoldDB" id="A0A7U0KSS7"/>
<dbReference type="GeneID" id="67154502"/>
<feature type="transmembrane region" description="Helical" evidence="6">
    <location>
        <begin position="98"/>
        <end position="120"/>
    </location>
</feature>
<evidence type="ECO:0000256" key="3">
    <source>
        <dbReference type="ARBA" id="ARBA00022692"/>
    </source>
</evidence>
<feature type="transmembrane region" description="Helical" evidence="6">
    <location>
        <begin position="51"/>
        <end position="71"/>
    </location>
</feature>
<feature type="transmembrane region" description="Helical" evidence="6">
    <location>
        <begin position="241"/>
        <end position="264"/>
    </location>
</feature>
<dbReference type="HAMAP" id="MF_00902">
    <property type="entry name" value="TatC"/>
    <property type="match status" value="1"/>
</dbReference>
<feature type="transmembrane region" description="Helical" evidence="6">
    <location>
        <begin position="217"/>
        <end position="235"/>
    </location>
</feature>
<dbReference type="Pfam" id="PF00902">
    <property type="entry name" value="TatC"/>
    <property type="match status" value="1"/>
</dbReference>
<proteinExistence type="inferred from homology"/>
<geneLocation type="plastid" evidence="7"/>
<evidence type="ECO:0000313" key="7">
    <source>
        <dbReference type="EMBL" id="QQW50548.1"/>
    </source>
</evidence>
<protein>
    <submittedName>
        <fullName evidence="7">Sec-independent protein translocase component TatC</fullName>
    </submittedName>
</protein>
<sequence>MLFHIAFIFFKKMINKKKFFFDTKVGTCDSGFFFEYKFLEHFLELKYRISIVLLSFLFLIISNFCFVKYIVKFLEYPSLGIKFIQLAPNEYFFSTLKVTLYSSIVFLSPLIFSQLIVYLLPSCTSKEKNVISGLIILSFLLFGLSLIFSFQVLVPAALKFFLLYGDDVIEPLWSFSDYFDFLLFLTIGTVLSFQLPVIQIITGIFNIISAEIMLSGWKVMILFSTCLGAILTPSTDPVTQILLSVALIVLYMIGGLGILIIDLID</sequence>
<dbReference type="GO" id="GO:0009977">
    <property type="term" value="F:proton motive force dependent protein transmembrane transporter activity"/>
    <property type="evidence" value="ECO:0007669"/>
    <property type="project" value="TreeGrafter"/>
</dbReference>
<dbReference type="PANTHER" id="PTHR30371:SF0">
    <property type="entry name" value="SEC-INDEPENDENT PROTEIN TRANSLOCASE PROTEIN TATC, CHLOROPLASTIC-RELATED"/>
    <property type="match status" value="1"/>
</dbReference>
<keyword evidence="5 6" id="KW-0472">Membrane</keyword>
<dbReference type="NCBIfam" id="TIGR00945">
    <property type="entry name" value="tatC"/>
    <property type="match status" value="1"/>
</dbReference>
<comment type="subcellular location">
    <subcellularLocation>
        <location evidence="1">Membrane</location>
        <topology evidence="1">Multi-pass membrane protein</topology>
    </subcellularLocation>
</comment>
<name>A0A7U0KSS7_OLILU</name>
<dbReference type="GO" id="GO:0043953">
    <property type="term" value="P:protein transport by the Tat complex"/>
    <property type="evidence" value="ECO:0007669"/>
    <property type="project" value="TreeGrafter"/>
</dbReference>
<accession>A0A7U0KSS7</accession>
<evidence type="ECO:0000256" key="2">
    <source>
        <dbReference type="ARBA" id="ARBA00008882"/>
    </source>
</evidence>
<dbReference type="PANTHER" id="PTHR30371">
    <property type="entry name" value="SEC-INDEPENDENT PROTEIN TRANSLOCASE PROTEIN TATC"/>
    <property type="match status" value="1"/>
</dbReference>
<evidence type="ECO:0000256" key="5">
    <source>
        <dbReference type="ARBA" id="ARBA00023136"/>
    </source>
</evidence>
<gene>
    <name evidence="7" type="primary">tatC</name>
</gene>
<dbReference type="PRINTS" id="PR01840">
    <property type="entry name" value="TATCFAMILY"/>
</dbReference>
<dbReference type="InterPro" id="IPR002033">
    <property type="entry name" value="TatC"/>
</dbReference>
<feature type="transmembrane region" description="Helical" evidence="6">
    <location>
        <begin position="132"/>
        <end position="158"/>
    </location>
</feature>
<evidence type="ECO:0000256" key="1">
    <source>
        <dbReference type="ARBA" id="ARBA00004141"/>
    </source>
</evidence>
<organism evidence="7">
    <name type="scientific">Olisthodiscus luteus</name>
    <name type="common">Marine phytoflagellate</name>
    <dbReference type="NCBI Taxonomy" id="83000"/>
    <lineage>
        <taxon>Eukaryota</taxon>
        <taxon>Sar</taxon>
        <taxon>Stramenopiles</taxon>
        <taxon>Ochrophyta</taxon>
        <taxon>Olisthodiscophyceae</taxon>
        <taxon>Olisthodiscaceae</taxon>
        <taxon>Olisthodiscus</taxon>
    </lineage>
</organism>